<accession>A0A8J2WPA2</accession>
<dbReference type="EMBL" id="CAKKLH010000223">
    <property type="protein sequence ID" value="CAH0106472.1"/>
    <property type="molecule type" value="Genomic_DNA"/>
</dbReference>
<evidence type="ECO:0000313" key="3">
    <source>
        <dbReference type="EMBL" id="CAH0106472.1"/>
    </source>
</evidence>
<dbReference type="InterPro" id="IPR011009">
    <property type="entry name" value="Kinase-like_dom_sf"/>
</dbReference>
<dbReference type="SUPFAM" id="SSF56112">
    <property type="entry name" value="Protein kinase-like (PK-like)"/>
    <property type="match status" value="1"/>
</dbReference>
<reference evidence="3" key="1">
    <citation type="submission" date="2021-11" db="EMBL/GenBank/DDBJ databases">
        <authorList>
            <person name="Schell T."/>
        </authorList>
    </citation>
    <scope>NUCLEOTIDE SEQUENCE</scope>
    <source>
        <strain evidence="3">M5</strain>
    </source>
</reference>
<dbReference type="GO" id="GO:0005524">
    <property type="term" value="F:ATP binding"/>
    <property type="evidence" value="ECO:0007669"/>
    <property type="project" value="InterPro"/>
</dbReference>
<dbReference type="GO" id="GO:0006950">
    <property type="term" value="P:response to stress"/>
    <property type="evidence" value="ECO:0007669"/>
    <property type="project" value="UniProtKB-ARBA"/>
</dbReference>
<dbReference type="OrthoDB" id="339325at2759"/>
<dbReference type="GO" id="GO:0005737">
    <property type="term" value="C:cytoplasm"/>
    <property type="evidence" value="ECO:0007669"/>
    <property type="project" value="TreeGrafter"/>
</dbReference>
<dbReference type="GO" id="GO:0004674">
    <property type="term" value="F:protein serine/threonine kinase activity"/>
    <property type="evidence" value="ECO:0007669"/>
    <property type="project" value="TreeGrafter"/>
</dbReference>
<protein>
    <recommendedName>
        <fullName evidence="2">Protein kinase domain-containing protein</fullName>
    </recommendedName>
</protein>
<feature type="domain" description="Protein kinase" evidence="2">
    <location>
        <begin position="120"/>
        <end position="362"/>
    </location>
</feature>
<evidence type="ECO:0000313" key="4">
    <source>
        <dbReference type="Proteomes" id="UP000789390"/>
    </source>
</evidence>
<dbReference type="PROSITE" id="PS50011">
    <property type="entry name" value="PROTEIN_KINASE_DOM"/>
    <property type="match status" value="1"/>
</dbReference>
<dbReference type="Proteomes" id="UP000789390">
    <property type="component" value="Unassembled WGS sequence"/>
</dbReference>
<dbReference type="PANTHER" id="PTHR44329:SF304">
    <property type="entry name" value="MITOGEN-ACTIVATED PROTEIN KINASE KINASE KINASE 13-LIKE ISOFORM X1"/>
    <property type="match status" value="1"/>
</dbReference>
<name>A0A8J2WPA2_9CRUS</name>
<dbReference type="Gene3D" id="3.30.200.20">
    <property type="entry name" value="Phosphorylase Kinase, domain 1"/>
    <property type="match status" value="1"/>
</dbReference>
<evidence type="ECO:0000259" key="2">
    <source>
        <dbReference type="PROSITE" id="PS50011"/>
    </source>
</evidence>
<feature type="region of interest" description="Disordered" evidence="1">
    <location>
        <begin position="528"/>
        <end position="559"/>
    </location>
</feature>
<dbReference type="SMART" id="SM00220">
    <property type="entry name" value="S_TKc"/>
    <property type="match status" value="1"/>
</dbReference>
<keyword evidence="4" id="KW-1185">Reference proteome</keyword>
<dbReference type="Pfam" id="PF07714">
    <property type="entry name" value="PK_Tyr_Ser-Thr"/>
    <property type="match status" value="1"/>
</dbReference>
<dbReference type="InterPro" id="IPR051681">
    <property type="entry name" value="Ser/Thr_Kinases-Pseudokinases"/>
</dbReference>
<dbReference type="Gene3D" id="1.10.510.10">
    <property type="entry name" value="Transferase(Phosphotransferase) domain 1"/>
    <property type="match status" value="1"/>
</dbReference>
<dbReference type="InterPro" id="IPR008271">
    <property type="entry name" value="Ser/Thr_kinase_AS"/>
</dbReference>
<feature type="compositionally biased region" description="Polar residues" evidence="1">
    <location>
        <begin position="532"/>
        <end position="548"/>
    </location>
</feature>
<gene>
    <name evidence="3" type="ORF">DGAL_LOCUS9627</name>
</gene>
<dbReference type="InterPro" id="IPR000719">
    <property type="entry name" value="Prot_kinase_dom"/>
</dbReference>
<comment type="caution">
    <text evidence="3">The sequence shown here is derived from an EMBL/GenBank/DDBJ whole genome shotgun (WGS) entry which is preliminary data.</text>
</comment>
<dbReference type="PRINTS" id="PR00109">
    <property type="entry name" value="TYRKINASE"/>
</dbReference>
<proteinExistence type="predicted"/>
<dbReference type="PANTHER" id="PTHR44329">
    <property type="entry name" value="SERINE/THREONINE-PROTEIN KINASE TNNI3K-RELATED"/>
    <property type="match status" value="1"/>
</dbReference>
<dbReference type="PROSITE" id="PS00108">
    <property type="entry name" value="PROTEIN_KINASE_ST"/>
    <property type="match status" value="1"/>
</dbReference>
<dbReference type="InterPro" id="IPR001245">
    <property type="entry name" value="Ser-Thr/Tyr_kinase_cat_dom"/>
</dbReference>
<sequence>MAQAMDNHLLNLDTKVAAKESRNAPSVIQVRNLCQNAQMDQHNPTLPAPIQTQICSSPAGRSADGYHHEYLSATGTDETLTESRSSGWFGDLFGRIRSVFRSWDINGNKGDEWEKQFEELSFLERLASGGQGDVYKARMRNEIVAVKIVNDKKEAEIPVLRQLNHPNIVRFKGACNEAPNYCLVMEYCPNGTLHNFLRSSENKLSPQMTFDWAVEIASGMHYLHQNNIMHRDLKSPNILLDANNVVKITDFGTCRTFSNQSILMTEVGTYAWMAPEVILNEKSGKKVDVWSYGVVLWELLTRETPYRDHIKEAIAYGVGSNKLQLHLPRTIPPGFLQLMEMCRNKIARKRPSFSTILTHLSNVSAELVEQEPENYANLQLEWRKEIRPLTSNRNESSHSTISTSRELETMELSNDDYNQNDYDCVDGENPFVKRLADIKHVDEIEDLIKEKMTELMQSDVYKEVAYLTAILNNFQIKPKNKQIKSKRKRSYKKTIVRNRSVKSIKERLESPGRQEVEKTCHQWEEEEEKLSIESTPTSNHVTQSSWETCSDEEEETPFTPKNDEVYHLSRKSFGRNPIRTRKPFRDRPISLYSGNSLEENRLSLISVNEDIPDA</sequence>
<dbReference type="AlphaFoldDB" id="A0A8J2WPA2"/>
<organism evidence="3 4">
    <name type="scientific">Daphnia galeata</name>
    <dbReference type="NCBI Taxonomy" id="27404"/>
    <lineage>
        <taxon>Eukaryota</taxon>
        <taxon>Metazoa</taxon>
        <taxon>Ecdysozoa</taxon>
        <taxon>Arthropoda</taxon>
        <taxon>Crustacea</taxon>
        <taxon>Branchiopoda</taxon>
        <taxon>Diplostraca</taxon>
        <taxon>Cladocera</taxon>
        <taxon>Anomopoda</taxon>
        <taxon>Daphniidae</taxon>
        <taxon>Daphnia</taxon>
    </lineage>
</organism>
<evidence type="ECO:0000256" key="1">
    <source>
        <dbReference type="SAM" id="MobiDB-lite"/>
    </source>
</evidence>